<dbReference type="GO" id="GO:0003887">
    <property type="term" value="F:DNA-directed DNA polymerase activity"/>
    <property type="evidence" value="ECO:0007669"/>
    <property type="project" value="InterPro"/>
</dbReference>
<dbReference type="GO" id="GO:0003677">
    <property type="term" value="F:DNA binding"/>
    <property type="evidence" value="ECO:0007669"/>
    <property type="project" value="UniProtKB-KW"/>
</dbReference>
<dbReference type="Proteomes" id="UP000028091">
    <property type="component" value="Unassembled WGS sequence"/>
</dbReference>
<name>A0A081LDM7_9BACI</name>
<dbReference type="InterPro" id="IPR045028">
    <property type="entry name" value="DinG/Rad3-like"/>
</dbReference>
<dbReference type="GO" id="GO:0016818">
    <property type="term" value="F:hydrolase activity, acting on acid anhydrides, in phosphorus-containing anhydrides"/>
    <property type="evidence" value="ECO:0007669"/>
    <property type="project" value="InterPro"/>
</dbReference>
<dbReference type="Gene3D" id="3.30.420.10">
    <property type="entry name" value="Ribonuclease H-like superfamily/Ribonuclease H"/>
    <property type="match status" value="1"/>
</dbReference>
<dbReference type="EMBL" id="JOTP01000004">
    <property type="protein sequence ID" value="KEP27353.1"/>
    <property type="molecule type" value="Genomic_DNA"/>
</dbReference>
<dbReference type="GO" id="GO:0005524">
    <property type="term" value="F:ATP binding"/>
    <property type="evidence" value="ECO:0007669"/>
    <property type="project" value="UniProtKB-UniRule"/>
</dbReference>
<keyword evidence="8" id="KW-0408">Iron</keyword>
<dbReference type="eggNOG" id="COG0847">
    <property type="taxonomic scope" value="Bacteria"/>
</dbReference>
<reference evidence="15 16" key="1">
    <citation type="submission" date="2012-09" db="EMBL/GenBank/DDBJ databases">
        <title>Genome Sequence of Bacillus sp. DW5-4.</title>
        <authorList>
            <person name="Lai Q."/>
            <person name="Liu Y."/>
            <person name="Shao Z."/>
        </authorList>
    </citation>
    <scope>NUCLEOTIDE SEQUENCE [LARGE SCALE GENOMIC DNA]</scope>
    <source>
        <strain evidence="15 16">DW5-4</strain>
    </source>
</reference>
<dbReference type="Pfam" id="PF00929">
    <property type="entry name" value="RNase_T"/>
    <property type="match status" value="1"/>
</dbReference>
<keyword evidence="9" id="KW-0411">Iron-sulfur</keyword>
<dbReference type="GO" id="GO:0003678">
    <property type="term" value="F:DNA helicase activity"/>
    <property type="evidence" value="ECO:0007669"/>
    <property type="project" value="InterPro"/>
</dbReference>
<dbReference type="Pfam" id="PF13307">
    <property type="entry name" value="Helicase_C_2"/>
    <property type="match status" value="1"/>
</dbReference>
<keyword evidence="3 12" id="KW-0547">Nucleotide-binding</keyword>
<dbReference type="CDD" id="cd06127">
    <property type="entry name" value="DEDDh"/>
    <property type="match status" value="1"/>
</dbReference>
<evidence type="ECO:0000259" key="14">
    <source>
        <dbReference type="PROSITE" id="PS51193"/>
    </source>
</evidence>
<feature type="domain" description="Helicase ATP-binding" evidence="14">
    <location>
        <begin position="246"/>
        <end position="524"/>
    </location>
</feature>
<dbReference type="GO" id="GO:0006260">
    <property type="term" value="P:DNA replication"/>
    <property type="evidence" value="ECO:0007669"/>
    <property type="project" value="InterPro"/>
</dbReference>
<evidence type="ECO:0000256" key="5">
    <source>
        <dbReference type="ARBA" id="ARBA00022806"/>
    </source>
</evidence>
<dbReference type="Pfam" id="PF06733">
    <property type="entry name" value="DEAD_2"/>
    <property type="match status" value="1"/>
</dbReference>
<protein>
    <recommendedName>
        <fullName evidence="12 13">3'-5' exonuclease DinG</fullName>
        <ecNumber evidence="12 13">3.1.-.-</ecNumber>
    </recommendedName>
</protein>
<keyword evidence="4 12" id="KW-0378">Hydrolase</keyword>
<dbReference type="InterPro" id="IPR010614">
    <property type="entry name" value="RAD3-like_helicase_DEAD"/>
</dbReference>
<evidence type="ECO:0000256" key="3">
    <source>
        <dbReference type="ARBA" id="ARBA00022741"/>
    </source>
</evidence>
<dbReference type="RefSeq" id="WP_034318978.1">
    <property type="nucleotide sequence ID" value="NZ_JOTP01000004.1"/>
</dbReference>
<accession>A0A081LDM7</accession>
<proteinExistence type="inferred from homology"/>
<dbReference type="InterPro" id="IPR012337">
    <property type="entry name" value="RNaseH-like_sf"/>
</dbReference>
<evidence type="ECO:0000256" key="6">
    <source>
        <dbReference type="ARBA" id="ARBA00022839"/>
    </source>
</evidence>
<dbReference type="NCBIfam" id="NF005981">
    <property type="entry name" value="PRK08074.1"/>
    <property type="match status" value="1"/>
</dbReference>
<evidence type="ECO:0000256" key="8">
    <source>
        <dbReference type="ARBA" id="ARBA00023004"/>
    </source>
</evidence>
<keyword evidence="7 12" id="KW-0067">ATP-binding</keyword>
<dbReference type="GO" id="GO:0046872">
    <property type="term" value="F:metal ion binding"/>
    <property type="evidence" value="ECO:0007669"/>
    <property type="project" value="UniProtKB-KW"/>
</dbReference>
<dbReference type="FunFam" id="3.30.420.10:FF:000045">
    <property type="entry name" value="3'-5' exonuclease DinG"/>
    <property type="match status" value="1"/>
</dbReference>
<evidence type="ECO:0000256" key="12">
    <source>
        <dbReference type="HAMAP-Rule" id="MF_02206"/>
    </source>
</evidence>
<dbReference type="SUPFAM" id="SSF53098">
    <property type="entry name" value="Ribonuclease H-like"/>
    <property type="match status" value="1"/>
</dbReference>
<dbReference type="eggNOG" id="COG1199">
    <property type="taxonomic scope" value="Bacteria"/>
</dbReference>
<dbReference type="InterPro" id="IPR013520">
    <property type="entry name" value="Ribonucl_H"/>
</dbReference>
<dbReference type="SMART" id="SM00479">
    <property type="entry name" value="EXOIII"/>
    <property type="match status" value="1"/>
</dbReference>
<evidence type="ECO:0000256" key="10">
    <source>
        <dbReference type="ARBA" id="ARBA00023125"/>
    </source>
</evidence>
<keyword evidence="10" id="KW-0238">DNA-binding</keyword>
<evidence type="ECO:0000256" key="4">
    <source>
        <dbReference type="ARBA" id="ARBA00022801"/>
    </source>
</evidence>
<dbReference type="InterPro" id="IPR006555">
    <property type="entry name" value="ATP-dep_Helicase_C"/>
</dbReference>
<evidence type="ECO:0000256" key="2">
    <source>
        <dbReference type="ARBA" id="ARBA00022723"/>
    </source>
</evidence>
<comment type="caution">
    <text evidence="15">The sequence shown here is derived from an EMBL/GenBank/DDBJ whole genome shotgun (WGS) entry which is preliminary data.</text>
</comment>
<dbReference type="InterPro" id="IPR014013">
    <property type="entry name" value="Helic_SF1/SF2_ATP-bd_DinG/Rad3"/>
</dbReference>
<evidence type="ECO:0000313" key="15">
    <source>
        <dbReference type="EMBL" id="KEP27353.1"/>
    </source>
</evidence>
<dbReference type="SUPFAM" id="SSF52540">
    <property type="entry name" value="P-loop containing nucleoside triphosphate hydrolases"/>
    <property type="match status" value="1"/>
</dbReference>
<dbReference type="InterPro" id="IPR036397">
    <property type="entry name" value="RNaseH_sf"/>
</dbReference>
<evidence type="ECO:0000256" key="7">
    <source>
        <dbReference type="ARBA" id="ARBA00022840"/>
    </source>
</evidence>
<evidence type="ECO:0000313" key="16">
    <source>
        <dbReference type="Proteomes" id="UP000028091"/>
    </source>
</evidence>
<dbReference type="InterPro" id="IPR006054">
    <property type="entry name" value="DnaQ"/>
</dbReference>
<keyword evidence="2" id="KW-0479">Metal-binding</keyword>
<dbReference type="PROSITE" id="PS51193">
    <property type="entry name" value="HELICASE_ATP_BIND_2"/>
    <property type="match status" value="1"/>
</dbReference>
<feature type="short sequence motif" description="DEAH box" evidence="12">
    <location>
        <begin position="459"/>
        <end position="462"/>
    </location>
</feature>
<organism evidence="15 16">
    <name type="scientific">Bacillus zhangzhouensis</name>
    <dbReference type="NCBI Taxonomy" id="1178540"/>
    <lineage>
        <taxon>Bacteria</taxon>
        <taxon>Bacillati</taxon>
        <taxon>Bacillota</taxon>
        <taxon>Bacilli</taxon>
        <taxon>Bacillales</taxon>
        <taxon>Bacillaceae</taxon>
        <taxon>Bacillus</taxon>
    </lineage>
</organism>
<keyword evidence="1 12" id="KW-0540">Nuclease</keyword>
<evidence type="ECO:0000256" key="13">
    <source>
        <dbReference type="RuleBase" id="RU364106"/>
    </source>
</evidence>
<dbReference type="NCBIfam" id="TIGR00573">
    <property type="entry name" value="dnaq"/>
    <property type="match status" value="1"/>
</dbReference>
<keyword evidence="16" id="KW-1185">Reference proteome</keyword>
<evidence type="ECO:0000256" key="11">
    <source>
        <dbReference type="ARBA" id="ARBA00023235"/>
    </source>
</evidence>
<dbReference type="HAMAP" id="MF_02206">
    <property type="entry name" value="DinG_exonucl"/>
    <property type="match status" value="1"/>
</dbReference>
<dbReference type="PANTHER" id="PTHR11472:SF34">
    <property type="entry name" value="REGULATOR OF TELOMERE ELONGATION HELICASE 1"/>
    <property type="match status" value="1"/>
</dbReference>
<dbReference type="PANTHER" id="PTHR11472">
    <property type="entry name" value="DNA REPAIR DEAD HELICASE RAD3/XP-D SUBFAMILY MEMBER"/>
    <property type="match status" value="1"/>
</dbReference>
<sequence length="930" mass="105685">MTDQRFVVVDIETTGNSPKKGDKIIQIAAVVIENGQIVERYSKYVNPGKTIPGFIEQLTGIQQHMVDDAVFFEDIAQEVYDLIHGAYFVAHNVHFDLNFLNDELKACGKNELDVLAIDTVEVSRILYPELEGYKLTELSEELMLPHDHPHRADSDAEVTAMLFLTLLLQLKHTPPNVLKQLRRLSSYLLSDIGLLIKQLETSHSSQEDSLVEVGSFAVKDVTNRLNDTTHSVGEDDEKMFEEIKEKLPQTLEGYEVRKGQLTMMNKVRDVFHERAYALIEAAPGIGKTLAYLIPAALEAKKSGKPVIISTYSILLQQQMLQRDVPLLNQLLPFEPAACVFKGRAHYICLDKFEHVLHEEDDNYDVVLTKAQILMWLLVTETGDLSELNLPSGAANIKDRISCVHMPFTSKKRRFKEYCFYERAKRRAKTADLILTNHRLLLSQTEASSIFQHADVYVIDEAHQFEKTANETLGDNASYIQLHAKLTQLGSLQDGLLKKLKKRFHGAGLSTDTFIEMDEYLNQLQMESDAFFSTVHSFVKRTKPKADINRLIYRVRHHSKHAQWKRIKETASKLCSLLIACEKLYEQQKNELLQKSDQLTEHFAFEAEEYDQVMSFMHTFCSTLYRFIFEPKNDETVWIEIDAKGAKNAVFMHAQPLDTGELLADRFFMNKKSVVLTSGTLTVNHRFDYCLERFGLQDFYPHLVQIDSPFELEKQLKVVVPADMPPITNRDERDYVKQAAGYIKIMEKQDKAKILVLFNSHEMLKAVYEELKTGGMQSALFAQGLTGGSPVKLTKMFKLAKQAILLGTGSFWEGVDFPGSELTTVIMARLPFRPPDSPLIEAKCEAAKKQGKNPFKAVALPEAVLTFKQGAGRLLRSEKEIGTLLILDRRVKTASYGRLFLESLPHAPVHEMSKESLAAYIEKLNNEKPLS</sequence>
<comment type="similarity">
    <text evidence="12 13">Belongs to the helicase family. DinG subfamily. Type 2 sub-subfamily.</text>
</comment>
<keyword evidence="6 12" id="KW-0269">Exonuclease</keyword>
<evidence type="ECO:0000256" key="1">
    <source>
        <dbReference type="ARBA" id="ARBA00022722"/>
    </source>
</evidence>
<dbReference type="Gene3D" id="3.40.50.300">
    <property type="entry name" value="P-loop containing nucleotide triphosphate hydrolases"/>
    <property type="match status" value="2"/>
</dbReference>
<dbReference type="AlphaFoldDB" id="A0A081LDM7"/>
<keyword evidence="11" id="KW-0413">Isomerase</keyword>
<dbReference type="GO" id="GO:0051536">
    <property type="term" value="F:iron-sulfur cluster binding"/>
    <property type="evidence" value="ECO:0007669"/>
    <property type="project" value="UniProtKB-KW"/>
</dbReference>
<dbReference type="InterPro" id="IPR006310">
    <property type="entry name" value="DinG"/>
</dbReference>
<keyword evidence="5" id="KW-0347">Helicase</keyword>
<dbReference type="EC" id="3.1.-.-" evidence="12 13"/>
<dbReference type="NCBIfam" id="TIGR01407">
    <property type="entry name" value="dinG_rel"/>
    <property type="match status" value="1"/>
</dbReference>
<gene>
    <name evidence="12 13" type="primary">dinG</name>
    <name evidence="15" type="ORF">BA70_13550</name>
</gene>
<feature type="binding site" evidence="12">
    <location>
        <begin position="281"/>
        <end position="288"/>
    </location>
    <ligand>
        <name>ATP</name>
        <dbReference type="ChEBI" id="CHEBI:30616"/>
    </ligand>
</feature>
<evidence type="ECO:0000256" key="9">
    <source>
        <dbReference type="ARBA" id="ARBA00023014"/>
    </source>
</evidence>
<comment type="function">
    <text evidence="12 13">3'-5' exonuclease.</text>
</comment>
<dbReference type="GO" id="GO:0008408">
    <property type="term" value="F:3'-5' exonuclease activity"/>
    <property type="evidence" value="ECO:0007669"/>
    <property type="project" value="UniProtKB-UniRule"/>
</dbReference>
<dbReference type="SMART" id="SM00491">
    <property type="entry name" value="HELICc2"/>
    <property type="match status" value="1"/>
</dbReference>
<dbReference type="InterPro" id="IPR027417">
    <property type="entry name" value="P-loop_NTPase"/>
</dbReference>
<dbReference type="OrthoDB" id="9803913at2"/>